<evidence type="ECO:0000313" key="2">
    <source>
        <dbReference type="Proteomes" id="UP001519064"/>
    </source>
</evidence>
<reference evidence="1 2" key="1">
    <citation type="submission" date="2020-11" db="EMBL/GenBank/DDBJ databases">
        <title>Streptomyces spirodelae sp. nov., isolated from duckweed.</title>
        <authorList>
            <person name="Saimee Y."/>
            <person name="Duangmal K."/>
        </authorList>
    </citation>
    <scope>NUCLEOTIDE SEQUENCE [LARGE SCALE GENOMIC DNA]</scope>
    <source>
        <strain evidence="1 2">S16-07</strain>
    </source>
</reference>
<dbReference type="Gene3D" id="1.25.40.10">
    <property type="entry name" value="Tetratricopeptide repeat domain"/>
    <property type="match status" value="2"/>
</dbReference>
<organism evidence="1 2">
    <name type="scientific">Streptomyces oryzae</name>
    <dbReference type="NCBI Taxonomy" id="1434886"/>
    <lineage>
        <taxon>Bacteria</taxon>
        <taxon>Bacillati</taxon>
        <taxon>Actinomycetota</taxon>
        <taxon>Actinomycetes</taxon>
        <taxon>Kitasatosporales</taxon>
        <taxon>Streptomycetaceae</taxon>
        <taxon>Streptomyces</taxon>
    </lineage>
</organism>
<dbReference type="Proteomes" id="UP001519064">
    <property type="component" value="Unassembled WGS sequence"/>
</dbReference>
<dbReference type="SUPFAM" id="SSF48452">
    <property type="entry name" value="TPR-like"/>
    <property type="match status" value="1"/>
</dbReference>
<gene>
    <name evidence="1" type="ORF">ITI46_31620</name>
</gene>
<keyword evidence="2" id="KW-1185">Reference proteome</keyword>
<accession>A0ABS3XL64</accession>
<dbReference type="InterPro" id="IPR011990">
    <property type="entry name" value="TPR-like_helical_dom_sf"/>
</dbReference>
<evidence type="ECO:0008006" key="3">
    <source>
        <dbReference type="Google" id="ProtNLM"/>
    </source>
</evidence>
<comment type="caution">
    <text evidence="1">The sequence shown here is derived from an EMBL/GenBank/DDBJ whole genome shotgun (WGS) entry which is preliminary data.</text>
</comment>
<sequence>MAEYHVDWPWLLAGPDPHGDEALRGMEEAKSAADRERWLGVLSDATSSADPAAVERYAIGLAQAGRYAESLRFWRLLAEHAPDTARVLLNMASCLMSAGRLDECAHVMEECARRCRDDDPAYPVVCRRQAELDELRGRLNREQRLLEARADAYRELDSQGRASLSDLKELCRILAGLAQRPGSGVARSEVAEVAERIHAQAPDDVGGLELLGMARVLEHDQEGLAEVLRRLERVAPDSPVLAAARAQVTDPGFGERSDELKRRWDDICRRASHGEPGAEDELRRELRSHPHVEQLKVGLLFAVYGRAADGRGDYEEARRLALELAADPRAGHHTHFHVAQFLWNLGEHDQARRQFGLALATSETEEDEESVRLAARTVGAEFADPAGGTGG</sequence>
<evidence type="ECO:0000313" key="1">
    <source>
        <dbReference type="EMBL" id="MBO8196158.1"/>
    </source>
</evidence>
<protein>
    <recommendedName>
        <fullName evidence="3">Tetratricopeptide repeat protein</fullName>
    </recommendedName>
</protein>
<name>A0ABS3XL64_9ACTN</name>
<proteinExistence type="predicted"/>
<dbReference type="EMBL" id="JADKMA010000259">
    <property type="protein sequence ID" value="MBO8196158.1"/>
    <property type="molecule type" value="Genomic_DNA"/>
</dbReference>